<organism evidence="1 2">
    <name type="scientific">Aureococcus anophagefferens</name>
    <name type="common">Harmful bloom alga</name>
    <dbReference type="NCBI Taxonomy" id="44056"/>
    <lineage>
        <taxon>Eukaryota</taxon>
        <taxon>Sar</taxon>
        <taxon>Stramenopiles</taxon>
        <taxon>Ochrophyta</taxon>
        <taxon>Pelagophyceae</taxon>
        <taxon>Pelagomonadales</taxon>
        <taxon>Pelagomonadaceae</taxon>
        <taxon>Aureococcus</taxon>
    </lineage>
</organism>
<dbReference type="InterPro" id="IPR014039">
    <property type="entry name" value="Transl_elong_EFTs/EF1B_dimer"/>
</dbReference>
<dbReference type="PROSITE" id="PS01126">
    <property type="entry name" value="EF_TS_1"/>
    <property type="match status" value="1"/>
</dbReference>
<dbReference type="SUPFAM" id="SSF46934">
    <property type="entry name" value="UBA-like"/>
    <property type="match status" value="1"/>
</dbReference>
<name>A0ABR1GC52_AURAN</name>
<dbReference type="HAMAP" id="MF_00050">
    <property type="entry name" value="EF_Ts"/>
    <property type="match status" value="1"/>
</dbReference>
<dbReference type="Gene3D" id="3.30.479.20">
    <property type="entry name" value="Elongation factor Ts, dimerisation domain"/>
    <property type="match status" value="1"/>
</dbReference>
<dbReference type="EMBL" id="JBBJCI010000035">
    <property type="protein sequence ID" value="KAK7253402.1"/>
    <property type="molecule type" value="Genomic_DNA"/>
</dbReference>
<dbReference type="Gene3D" id="1.10.286.20">
    <property type="match status" value="1"/>
</dbReference>
<evidence type="ECO:0000313" key="1">
    <source>
        <dbReference type="EMBL" id="KAK7253402.1"/>
    </source>
</evidence>
<keyword evidence="2" id="KW-1185">Reference proteome</keyword>
<reference evidence="1 2" key="1">
    <citation type="submission" date="2024-03" db="EMBL/GenBank/DDBJ databases">
        <title>Aureococcus anophagefferens CCMP1851 and Kratosvirus quantuckense: Draft genome of a second virus-susceptible host strain in the model system.</title>
        <authorList>
            <person name="Chase E."/>
            <person name="Truchon A.R."/>
            <person name="Schepens W."/>
            <person name="Wilhelm S.W."/>
        </authorList>
    </citation>
    <scope>NUCLEOTIDE SEQUENCE [LARGE SCALE GENOMIC DNA]</scope>
    <source>
        <strain evidence="1 2">CCMP1851</strain>
    </source>
</reference>
<dbReference type="PANTHER" id="PTHR11741">
    <property type="entry name" value="ELONGATION FACTOR TS"/>
    <property type="match status" value="1"/>
</dbReference>
<proteinExistence type="inferred from homology"/>
<dbReference type="KEGG" id="aaf:AURANDRAFT_60020"/>
<dbReference type="PANTHER" id="PTHR11741:SF0">
    <property type="entry name" value="ELONGATION FACTOR TS, MITOCHONDRIAL"/>
    <property type="match status" value="1"/>
</dbReference>
<dbReference type="GO" id="GO:0003746">
    <property type="term" value="F:translation elongation factor activity"/>
    <property type="evidence" value="ECO:0007669"/>
    <property type="project" value="UniProtKB-UniRule"/>
</dbReference>
<dbReference type="InterPro" id="IPR036402">
    <property type="entry name" value="EF-Ts_dimer_sf"/>
</dbReference>
<dbReference type="Proteomes" id="UP001363151">
    <property type="component" value="Unassembled WGS sequence"/>
</dbReference>
<accession>A0ABR1GC52</accession>
<dbReference type="CDD" id="cd14275">
    <property type="entry name" value="UBA_EF-Ts"/>
    <property type="match status" value="1"/>
</dbReference>
<keyword evidence="1" id="KW-0648">Protein biosynthesis</keyword>
<gene>
    <name evidence="1" type="primary">EFTS</name>
    <name evidence="1" type="ORF">SO694_00001732</name>
</gene>
<evidence type="ECO:0000313" key="2">
    <source>
        <dbReference type="Proteomes" id="UP001363151"/>
    </source>
</evidence>
<dbReference type="InterPro" id="IPR009060">
    <property type="entry name" value="UBA-like_sf"/>
</dbReference>
<dbReference type="InterPro" id="IPR001816">
    <property type="entry name" value="Transl_elong_EFTs/EF1B"/>
</dbReference>
<dbReference type="GO" id="GO:0005739">
    <property type="term" value="C:mitochondrion"/>
    <property type="evidence" value="ECO:0007669"/>
    <property type="project" value="UniProtKB-SubCell"/>
</dbReference>
<sequence length="240" mass="25974">MAILSRLIVAALALSPASGFVGPASVRAPSALNAATISAKEVQKLRKDSGAGMMDCKKALVEADGDFEAASEWLRVKGLASAAKKGERATKEGLVETYVHTGGKLGVMVEVNCETDFVSKGEKFHELAKMLAMQIAACPAVEYVKPEDIPESARDAERAIEMKNEDLEGKPEEIKVKMVEGRVNKMFKEKILLEQAYIKDPQMTVADFVASYVAVLGENIQVTRFTKFNLGETGGDDDEE</sequence>
<dbReference type="PROSITE" id="PS01127">
    <property type="entry name" value="EF_TS_2"/>
    <property type="match status" value="1"/>
</dbReference>
<keyword evidence="1" id="KW-0251">Elongation factor</keyword>
<dbReference type="NCBIfam" id="TIGR00116">
    <property type="entry name" value="tsf"/>
    <property type="match status" value="1"/>
</dbReference>
<dbReference type="Gene3D" id="1.10.8.10">
    <property type="entry name" value="DNA helicase RuvA subunit, C-terminal domain"/>
    <property type="match status" value="1"/>
</dbReference>
<comment type="caution">
    <text evidence="1">The sequence shown here is derived from an EMBL/GenBank/DDBJ whole genome shotgun (WGS) entry which is preliminary data.</text>
</comment>
<dbReference type="SUPFAM" id="SSF54713">
    <property type="entry name" value="Elongation factor Ts (EF-Ts), dimerisation domain"/>
    <property type="match status" value="1"/>
</dbReference>
<dbReference type="InterPro" id="IPR018101">
    <property type="entry name" value="Transl_elong_Ts_CS"/>
</dbReference>
<protein>
    <submittedName>
        <fullName evidence="1">Translation elongation factor</fullName>
    </submittedName>
</protein>
<dbReference type="Pfam" id="PF00889">
    <property type="entry name" value="EF_TS"/>
    <property type="match status" value="1"/>
</dbReference>